<dbReference type="Proteomes" id="UP000499080">
    <property type="component" value="Unassembled WGS sequence"/>
</dbReference>
<evidence type="ECO:0000313" key="2">
    <source>
        <dbReference type="EMBL" id="GBN66114.1"/>
    </source>
</evidence>
<accession>A0A4Y2QRW1</accession>
<proteinExistence type="predicted"/>
<feature type="region of interest" description="Disordered" evidence="1">
    <location>
        <begin position="248"/>
        <end position="274"/>
    </location>
</feature>
<name>A0A4Y2QRW1_ARAVE</name>
<evidence type="ECO:0000256" key="1">
    <source>
        <dbReference type="SAM" id="MobiDB-lite"/>
    </source>
</evidence>
<sequence>MHTPSGLFLEIREGSAPESSFNSFPVLPKRLHVHMWMGNQSSLFFTMQAAFGQSCENPMPVILITSLKREMLQHQLTWLMNNWSVKKTLNSLRTITHESTGFSAAELVHGKNLRTSEILLYEHWVKPQETDSPVVEYVFELINRIRKCQELAIEKMTEVQPKRKIWYDRNVVRRKFQVGDQVLVLATSKPNKMAVQWTGPGVIESQRSVTNYIVKIASKNDKTQIYHVNLLKPYHQRPEKINLLISERKETPETESDELGIPYPTSDPNVYDFE</sequence>
<dbReference type="AlphaFoldDB" id="A0A4Y2QRW1"/>
<protein>
    <submittedName>
        <fullName evidence="2">Uncharacterized protein</fullName>
    </submittedName>
</protein>
<reference evidence="2 3" key="1">
    <citation type="journal article" date="2019" name="Sci. Rep.">
        <title>Orb-weaving spider Araneus ventricosus genome elucidates the spidroin gene catalogue.</title>
        <authorList>
            <person name="Kono N."/>
            <person name="Nakamura H."/>
            <person name="Ohtoshi R."/>
            <person name="Moran D.A.P."/>
            <person name="Shinohara A."/>
            <person name="Yoshida Y."/>
            <person name="Fujiwara M."/>
            <person name="Mori M."/>
            <person name="Tomita M."/>
            <person name="Arakawa K."/>
        </authorList>
    </citation>
    <scope>NUCLEOTIDE SEQUENCE [LARGE SCALE GENOMIC DNA]</scope>
</reference>
<organism evidence="2 3">
    <name type="scientific">Araneus ventricosus</name>
    <name type="common">Orbweaver spider</name>
    <name type="synonym">Epeira ventricosa</name>
    <dbReference type="NCBI Taxonomy" id="182803"/>
    <lineage>
        <taxon>Eukaryota</taxon>
        <taxon>Metazoa</taxon>
        <taxon>Ecdysozoa</taxon>
        <taxon>Arthropoda</taxon>
        <taxon>Chelicerata</taxon>
        <taxon>Arachnida</taxon>
        <taxon>Araneae</taxon>
        <taxon>Araneomorphae</taxon>
        <taxon>Entelegynae</taxon>
        <taxon>Araneoidea</taxon>
        <taxon>Araneidae</taxon>
        <taxon>Araneus</taxon>
    </lineage>
</organism>
<dbReference type="EMBL" id="BGPR01014655">
    <property type="protein sequence ID" value="GBN66114.1"/>
    <property type="molecule type" value="Genomic_DNA"/>
</dbReference>
<keyword evidence="3" id="KW-1185">Reference proteome</keyword>
<comment type="caution">
    <text evidence="2">The sequence shown here is derived from an EMBL/GenBank/DDBJ whole genome shotgun (WGS) entry which is preliminary data.</text>
</comment>
<dbReference type="OrthoDB" id="6379402at2759"/>
<evidence type="ECO:0000313" key="3">
    <source>
        <dbReference type="Proteomes" id="UP000499080"/>
    </source>
</evidence>
<gene>
    <name evidence="2" type="ORF">AVEN_59011_1</name>
</gene>